<dbReference type="Proteomes" id="UP001319080">
    <property type="component" value="Unassembled WGS sequence"/>
</dbReference>
<evidence type="ECO:0000313" key="1">
    <source>
        <dbReference type="EMBL" id="MBT1712338.1"/>
    </source>
</evidence>
<keyword evidence="2" id="KW-1185">Reference proteome</keyword>
<comment type="caution">
    <text evidence="1">The sequence shown here is derived from an EMBL/GenBank/DDBJ whole genome shotgun (WGS) entry which is preliminary data.</text>
</comment>
<evidence type="ECO:0000313" key="2">
    <source>
        <dbReference type="Proteomes" id="UP001319080"/>
    </source>
</evidence>
<reference evidence="1 2" key="1">
    <citation type="submission" date="2021-05" db="EMBL/GenBank/DDBJ databases">
        <title>A Polyphasic approach of four new species of the genus Ohtaekwangia: Ohtaekwangia histidinii sp. nov., Ohtaekwangia cretensis sp. nov., Ohtaekwangia indiensis sp. nov., Ohtaekwangia reichenbachii sp. nov. from diverse environment.</title>
        <authorList>
            <person name="Octaviana S."/>
        </authorList>
    </citation>
    <scope>NUCLEOTIDE SEQUENCE [LARGE SCALE GENOMIC DNA]</scope>
    <source>
        <strain evidence="1 2">PWU5</strain>
    </source>
</reference>
<organism evidence="1 2">
    <name type="scientific">Dawidia cretensis</name>
    <dbReference type="NCBI Taxonomy" id="2782350"/>
    <lineage>
        <taxon>Bacteria</taxon>
        <taxon>Pseudomonadati</taxon>
        <taxon>Bacteroidota</taxon>
        <taxon>Cytophagia</taxon>
        <taxon>Cytophagales</taxon>
        <taxon>Chryseotaleaceae</taxon>
        <taxon>Dawidia</taxon>
    </lineage>
</organism>
<proteinExistence type="predicted"/>
<name>A0AAP2E4V6_9BACT</name>
<sequence length="395" mass="43180">MAFLEELKITGNLGDLSFYHMQGVDKIVVRRKGGASKDHIRNSPAFATPRLYMSEFGGCSKMGKEVRFMLHPMKAMADYNFSGFINKALKAVQKLDGNSDLGRRAITLSKYPSLLTGFSLNKYTTFDSVVRTPVMYAIDREKRSAQVNIPRLLRDINFFPNNKHTRFRMVVCLGIVPDFTFNPVKGKYEPPAWYDSRYDAETVYSPWYAALKGSPEATLNLTADQVPPDDSYSLMLTIGVQFGSPMEDDVVAPVKRAGAAKILGIAGVNGGTDGESLSVPLNAEHEEIGIPSEAAHTRPEMEAVADDPDEGPSISSRYCMKYVPASASTGTRVYTYAMDVPAKQEIASAEIVEAVYETTGSAASKVLPASSAGSIPAALMTIRRCAVVRLMVRKV</sequence>
<dbReference type="RefSeq" id="WP_254087903.1">
    <property type="nucleotide sequence ID" value="NZ_JAHESE010000061.1"/>
</dbReference>
<accession>A0AAP2E4V6</accession>
<gene>
    <name evidence="1" type="ORF">KK062_29110</name>
</gene>
<dbReference type="EMBL" id="JAHESE010000061">
    <property type="protein sequence ID" value="MBT1712338.1"/>
    <property type="molecule type" value="Genomic_DNA"/>
</dbReference>
<protein>
    <submittedName>
        <fullName evidence="1">Uncharacterized protein</fullName>
    </submittedName>
</protein>
<dbReference type="AlphaFoldDB" id="A0AAP2E4V6"/>